<dbReference type="Proteomes" id="UP000317650">
    <property type="component" value="Chromosome 10"/>
</dbReference>
<reference evidence="1 2" key="1">
    <citation type="journal article" date="2019" name="Nat. Plants">
        <title>Genome sequencing of Musa balbisiana reveals subgenome evolution and function divergence in polyploid bananas.</title>
        <authorList>
            <person name="Yao X."/>
        </authorList>
    </citation>
    <scope>NUCLEOTIDE SEQUENCE [LARGE SCALE GENOMIC DNA]</scope>
    <source>
        <strain evidence="2">cv. DH-PKW</strain>
        <tissue evidence="1">Leaves</tissue>
    </source>
</reference>
<protein>
    <submittedName>
        <fullName evidence="1">Uncharacterized protein</fullName>
    </submittedName>
</protein>
<organism evidence="1 2">
    <name type="scientific">Musa balbisiana</name>
    <name type="common">Banana</name>
    <dbReference type="NCBI Taxonomy" id="52838"/>
    <lineage>
        <taxon>Eukaryota</taxon>
        <taxon>Viridiplantae</taxon>
        <taxon>Streptophyta</taxon>
        <taxon>Embryophyta</taxon>
        <taxon>Tracheophyta</taxon>
        <taxon>Spermatophyta</taxon>
        <taxon>Magnoliopsida</taxon>
        <taxon>Liliopsida</taxon>
        <taxon>Zingiberales</taxon>
        <taxon>Musaceae</taxon>
        <taxon>Musa</taxon>
    </lineage>
</organism>
<dbReference type="AlphaFoldDB" id="A0A4S8IVF2"/>
<keyword evidence="2" id="KW-1185">Reference proteome</keyword>
<name>A0A4S8IVF2_MUSBA</name>
<gene>
    <name evidence="1" type="ORF">C4D60_Mb10t02250</name>
</gene>
<accession>A0A4S8IVF2</accession>
<proteinExistence type="predicted"/>
<evidence type="ECO:0000313" key="1">
    <source>
        <dbReference type="EMBL" id="THU52274.1"/>
    </source>
</evidence>
<sequence length="92" mass="10247">MGKNKKNRRLPYSHLLAKKASERAREREGNPRIIPLLILLLSSAGIISRSDVGSERSKGGALRPLVSGFALKTREEEFRKVETVQVKAAVKH</sequence>
<evidence type="ECO:0000313" key="2">
    <source>
        <dbReference type="Proteomes" id="UP000317650"/>
    </source>
</evidence>
<dbReference type="EMBL" id="PYDT01000008">
    <property type="protein sequence ID" value="THU52274.1"/>
    <property type="molecule type" value="Genomic_DNA"/>
</dbReference>
<comment type="caution">
    <text evidence="1">The sequence shown here is derived from an EMBL/GenBank/DDBJ whole genome shotgun (WGS) entry which is preliminary data.</text>
</comment>